<reference evidence="1 2" key="1">
    <citation type="submission" date="2018-07" db="EMBL/GenBank/DDBJ databases">
        <title>Genome sequencing of oomycete isolates from Chile give support for New Zealand origin for Phytophthora kernoviae and make available the first Nothophytophthora sp. genome.</title>
        <authorList>
            <person name="Studholme D.J."/>
            <person name="Sanfuentes E."/>
            <person name="Panda P."/>
            <person name="Hill R."/>
            <person name="Sambles C."/>
            <person name="Grant M."/>
            <person name="Williams N.M."/>
            <person name="Mcdougal R.L."/>
        </authorList>
    </citation>
    <scope>NUCLEOTIDE SEQUENCE [LARGE SCALE GENOMIC DNA]</scope>
    <source>
        <strain evidence="1">Chile7</strain>
    </source>
</reference>
<evidence type="ECO:0000313" key="1">
    <source>
        <dbReference type="EMBL" id="RLN62579.1"/>
    </source>
</evidence>
<accession>A0A421G3V1</accession>
<dbReference type="EMBL" id="MBAD02000806">
    <property type="protein sequence ID" value="RLN62579.1"/>
    <property type="molecule type" value="Genomic_DNA"/>
</dbReference>
<evidence type="ECO:0000313" key="2">
    <source>
        <dbReference type="Proteomes" id="UP000284657"/>
    </source>
</evidence>
<sequence length="156" mass="17332">MAQKVWFQLVDAATRGPFLDHKASSVPRDSVNDIEDLRNKIHAKYDHTRPQGTDILAQLTADQLDVYANRTVYDDKDGQPLDEDSSIGTLGGSKKNALIVEVPTQHLVPRTVASVVAPEQEPPRDNRNQLRAPFIASGIWENFAVGDRQAVRLYDG</sequence>
<name>A0A421G3V1_9STRA</name>
<organism evidence="1 2">
    <name type="scientific">Phytophthora kernoviae</name>
    <dbReference type="NCBI Taxonomy" id="325452"/>
    <lineage>
        <taxon>Eukaryota</taxon>
        <taxon>Sar</taxon>
        <taxon>Stramenopiles</taxon>
        <taxon>Oomycota</taxon>
        <taxon>Peronosporomycetes</taxon>
        <taxon>Peronosporales</taxon>
        <taxon>Peronosporaceae</taxon>
        <taxon>Phytophthora</taxon>
    </lineage>
</organism>
<dbReference type="Proteomes" id="UP000284657">
    <property type="component" value="Unassembled WGS sequence"/>
</dbReference>
<dbReference type="AlphaFoldDB" id="A0A421G3V1"/>
<comment type="caution">
    <text evidence="1">The sequence shown here is derived from an EMBL/GenBank/DDBJ whole genome shotgun (WGS) entry which is preliminary data.</text>
</comment>
<gene>
    <name evidence="1" type="ORF">BBJ29_010070</name>
</gene>
<proteinExistence type="predicted"/>
<protein>
    <submittedName>
        <fullName evidence="1">Uncharacterized protein</fullName>
    </submittedName>
</protein>